<dbReference type="RefSeq" id="WP_042734274.1">
    <property type="nucleotide sequence ID" value="NZ_CP010848.1"/>
</dbReference>
<proteinExistence type="predicted"/>
<dbReference type="GO" id="GO:0004658">
    <property type="term" value="F:propionyl-CoA carboxylase activity"/>
    <property type="evidence" value="ECO:0007669"/>
    <property type="project" value="InterPro"/>
</dbReference>
<dbReference type="STRING" id="145458.APU90_08155"/>
<dbReference type="AlphaFoldDB" id="A0A0C5BID0"/>
<accession>A0A0C5BID0</accession>
<gene>
    <name evidence="1" type="ORF">VT73_00265</name>
</gene>
<dbReference type="KEGG" id="rtc:APU90_08155"/>
<evidence type="ECO:0000313" key="2">
    <source>
        <dbReference type="Proteomes" id="UP000052979"/>
    </source>
</evidence>
<name>A0A0C5BID0_9MICO</name>
<comment type="caution">
    <text evidence="1">The sequence shown here is derived from an EMBL/GenBank/DDBJ whole genome shotgun (WGS) entry which is preliminary data.</text>
</comment>
<protein>
    <recommendedName>
        <fullName evidence="3">Acyl-CoA carboxylase subunit epsilon</fullName>
    </recommendedName>
</protein>
<dbReference type="GeneID" id="93666566"/>
<dbReference type="InterPro" id="IPR032716">
    <property type="entry name" value="ACC_epsilon"/>
</dbReference>
<reference evidence="1 2" key="1">
    <citation type="submission" date="2015-04" db="EMBL/GenBank/DDBJ databases">
        <title>Draft genome sequence of Rathayibacter toxicus strain FH-142 (AKA 70134 or CS 32), a Western Australian isolate.</title>
        <authorList>
            <consortium name="Consortium for Microbial Forensics and Genomics (microFORGE)"/>
            <person name="Knight B.M."/>
            <person name="Roberts D.P."/>
            <person name="Lin D."/>
            <person name="Hari K."/>
            <person name="Fletcher J."/>
            <person name="Melcher U."/>
            <person name="Blagden T."/>
            <person name="Luster D.G."/>
            <person name="Sechler A.J."/>
            <person name="Schneider W.L."/>
            <person name="Winegar R.A."/>
        </authorList>
    </citation>
    <scope>NUCLEOTIDE SEQUENCE [LARGE SCALE GENOMIC DNA]</scope>
    <source>
        <strain evidence="1 2">FH142</strain>
    </source>
</reference>
<evidence type="ECO:0000313" key="1">
    <source>
        <dbReference type="EMBL" id="KKM47323.1"/>
    </source>
</evidence>
<evidence type="ECO:0008006" key="3">
    <source>
        <dbReference type="Google" id="ProtNLM"/>
    </source>
</evidence>
<sequence>MTVHDCVPAVVITTRGLDTTQLAAVTAMMTTLTAQGPYADETPQELSGGWNDRAAALRASISPAPGAWRSFSA</sequence>
<dbReference type="Pfam" id="PF13822">
    <property type="entry name" value="ACC_epsilon"/>
    <property type="match status" value="1"/>
</dbReference>
<dbReference type="Proteomes" id="UP000052979">
    <property type="component" value="Unassembled WGS sequence"/>
</dbReference>
<organism evidence="1 2">
    <name type="scientific">Rathayibacter toxicus</name>
    <dbReference type="NCBI Taxonomy" id="145458"/>
    <lineage>
        <taxon>Bacteria</taxon>
        <taxon>Bacillati</taxon>
        <taxon>Actinomycetota</taxon>
        <taxon>Actinomycetes</taxon>
        <taxon>Micrococcales</taxon>
        <taxon>Microbacteriaceae</taxon>
        <taxon>Rathayibacter</taxon>
    </lineage>
</organism>
<dbReference type="GO" id="GO:0003989">
    <property type="term" value="F:acetyl-CoA carboxylase activity"/>
    <property type="evidence" value="ECO:0007669"/>
    <property type="project" value="InterPro"/>
</dbReference>
<dbReference type="KEGG" id="rtx:TI83_08920"/>
<dbReference type="PATRIC" id="fig|145458.7.peg.2035"/>
<keyword evidence="2" id="KW-1185">Reference proteome</keyword>
<dbReference type="EMBL" id="LBFI01000001">
    <property type="protein sequence ID" value="KKM47323.1"/>
    <property type="molecule type" value="Genomic_DNA"/>
</dbReference>